<keyword evidence="3" id="KW-1185">Reference proteome</keyword>
<feature type="compositionally biased region" description="Acidic residues" evidence="1">
    <location>
        <begin position="259"/>
        <end position="284"/>
    </location>
</feature>
<feature type="region of interest" description="Disordered" evidence="1">
    <location>
        <begin position="399"/>
        <end position="435"/>
    </location>
</feature>
<comment type="caution">
    <text evidence="2">The sequence shown here is derived from an EMBL/GenBank/DDBJ whole genome shotgun (WGS) entry which is preliminary data.</text>
</comment>
<proteinExistence type="predicted"/>
<evidence type="ECO:0000313" key="3">
    <source>
        <dbReference type="Proteomes" id="UP000822688"/>
    </source>
</evidence>
<accession>A0A8T0ICC5</accession>
<reference evidence="2" key="1">
    <citation type="submission" date="2020-06" db="EMBL/GenBank/DDBJ databases">
        <title>WGS assembly of Ceratodon purpureus strain R40.</title>
        <authorList>
            <person name="Carey S.B."/>
            <person name="Jenkins J."/>
            <person name="Shu S."/>
            <person name="Lovell J.T."/>
            <person name="Sreedasyam A."/>
            <person name="Maumus F."/>
            <person name="Tiley G.P."/>
            <person name="Fernandez-Pozo N."/>
            <person name="Barry K."/>
            <person name="Chen C."/>
            <person name="Wang M."/>
            <person name="Lipzen A."/>
            <person name="Daum C."/>
            <person name="Saski C.A."/>
            <person name="Payton A.C."/>
            <person name="Mcbreen J.C."/>
            <person name="Conrad R.E."/>
            <person name="Kollar L.M."/>
            <person name="Olsson S."/>
            <person name="Huttunen S."/>
            <person name="Landis J.B."/>
            <person name="Wickett N.J."/>
            <person name="Johnson M.G."/>
            <person name="Rensing S.A."/>
            <person name="Grimwood J."/>
            <person name="Schmutz J."/>
            <person name="Mcdaniel S.F."/>
        </authorList>
    </citation>
    <scope>NUCLEOTIDE SEQUENCE</scope>
    <source>
        <strain evidence="2">R40</strain>
    </source>
</reference>
<dbReference type="EMBL" id="CM026424">
    <property type="protein sequence ID" value="KAG0580597.1"/>
    <property type="molecule type" value="Genomic_DNA"/>
</dbReference>
<feature type="region of interest" description="Disordered" evidence="1">
    <location>
        <begin position="232"/>
        <end position="319"/>
    </location>
</feature>
<organism evidence="2 3">
    <name type="scientific">Ceratodon purpureus</name>
    <name type="common">Fire moss</name>
    <name type="synonym">Dicranum purpureum</name>
    <dbReference type="NCBI Taxonomy" id="3225"/>
    <lineage>
        <taxon>Eukaryota</taxon>
        <taxon>Viridiplantae</taxon>
        <taxon>Streptophyta</taxon>
        <taxon>Embryophyta</taxon>
        <taxon>Bryophyta</taxon>
        <taxon>Bryophytina</taxon>
        <taxon>Bryopsida</taxon>
        <taxon>Dicranidae</taxon>
        <taxon>Pseudoditrichales</taxon>
        <taxon>Ditrichaceae</taxon>
        <taxon>Ceratodon</taxon>
    </lineage>
</organism>
<dbReference type="Proteomes" id="UP000822688">
    <property type="component" value="Chromosome 4"/>
</dbReference>
<evidence type="ECO:0000256" key="1">
    <source>
        <dbReference type="SAM" id="MobiDB-lite"/>
    </source>
</evidence>
<name>A0A8T0ICC5_CERPU</name>
<sequence length="474" mass="52230">MGCGASKDDIAEPRRMQSHGRDILQRVDTQAIRETVVVKPIDLTSDCICSLYNSSGMLNDPSSPPSAFIHTSGSLSTSDDDDEDDEDFDPNSFDIPSKLSIVEEGDTNECGTTALAALSGEKTVTEKVEVEERVEVIKAADNEKSIVEQSDECCALGMLTSQSAILQALLSTGPVITKQNLGADFPTRIGHVAVISGPEPIRWEPTLRKAEIIDLDVSCSCVLRPSLRIISQDQEPDAGESVLMENTPEPQQEKQSDQQQEEQFDQQEEQQFDQQQEEQFDQEPADDHALTEEQPKQDLKPDDAIENIKPLTYSGPEPRIKSKLPPLTIVPPILVELPANPFAKPALPIIVKKDLLEVKVPFICETEQFEDLSADRTPHLALCQDSLNGDNHDVRSKSSLVTEHDDGTPTPATKSPADSEWRSLHRDTPDPDIENIDLLESPEQDSLPLLPMLDCHGIHTDKKDLISPSLRIVA</sequence>
<feature type="compositionally biased region" description="Basic and acidic residues" evidence="1">
    <location>
        <begin position="417"/>
        <end position="429"/>
    </location>
</feature>
<gene>
    <name evidence="2" type="ORF">KC19_4G185600</name>
</gene>
<feature type="region of interest" description="Disordered" evidence="1">
    <location>
        <begin position="61"/>
        <end position="94"/>
    </location>
</feature>
<evidence type="ECO:0000313" key="2">
    <source>
        <dbReference type="EMBL" id="KAG0580597.1"/>
    </source>
</evidence>
<protein>
    <submittedName>
        <fullName evidence="2">Uncharacterized protein</fullName>
    </submittedName>
</protein>
<feature type="compositionally biased region" description="Acidic residues" evidence="1">
    <location>
        <begin position="78"/>
        <end position="89"/>
    </location>
</feature>
<dbReference type="AlphaFoldDB" id="A0A8T0ICC5"/>
<feature type="compositionally biased region" description="Basic and acidic residues" evidence="1">
    <location>
        <begin position="285"/>
        <end position="303"/>
    </location>
</feature>
<feature type="region of interest" description="Disordered" evidence="1">
    <location>
        <begin position="1"/>
        <end position="21"/>
    </location>
</feature>